<keyword evidence="7" id="KW-1185">Reference proteome</keyword>
<dbReference type="SUPFAM" id="SSF48498">
    <property type="entry name" value="Tetracyclin repressor-like, C-terminal domain"/>
    <property type="match status" value="1"/>
</dbReference>
<dbReference type="Gene3D" id="1.10.10.60">
    <property type="entry name" value="Homeodomain-like"/>
    <property type="match status" value="1"/>
</dbReference>
<evidence type="ECO:0000259" key="5">
    <source>
        <dbReference type="PROSITE" id="PS50977"/>
    </source>
</evidence>
<dbReference type="Pfam" id="PF00440">
    <property type="entry name" value="TetR_N"/>
    <property type="match status" value="1"/>
</dbReference>
<dbReference type="PANTHER" id="PTHR47506">
    <property type="entry name" value="TRANSCRIPTIONAL REGULATORY PROTEIN"/>
    <property type="match status" value="1"/>
</dbReference>
<evidence type="ECO:0000313" key="6">
    <source>
        <dbReference type="EMBL" id="MFC3513310.1"/>
    </source>
</evidence>
<name>A0ABV7QN53_9PSEU</name>
<dbReference type="PANTHER" id="PTHR47506:SF6">
    <property type="entry name" value="HTH-TYPE TRANSCRIPTIONAL REPRESSOR NEMR"/>
    <property type="match status" value="1"/>
</dbReference>
<evidence type="ECO:0000313" key="7">
    <source>
        <dbReference type="Proteomes" id="UP001595764"/>
    </source>
</evidence>
<dbReference type="PROSITE" id="PS50977">
    <property type="entry name" value="HTH_TETR_2"/>
    <property type="match status" value="1"/>
</dbReference>
<dbReference type="EMBL" id="JBHRWI010000028">
    <property type="protein sequence ID" value="MFC3513310.1"/>
    <property type="molecule type" value="Genomic_DNA"/>
</dbReference>
<dbReference type="InterPro" id="IPR011075">
    <property type="entry name" value="TetR_C"/>
</dbReference>
<dbReference type="InterPro" id="IPR036271">
    <property type="entry name" value="Tet_transcr_reg_TetR-rel_C_sf"/>
</dbReference>
<dbReference type="Gene3D" id="1.10.357.10">
    <property type="entry name" value="Tetracycline Repressor, domain 2"/>
    <property type="match status" value="1"/>
</dbReference>
<accession>A0ABV7QN53</accession>
<dbReference type="InterPro" id="IPR001647">
    <property type="entry name" value="HTH_TetR"/>
</dbReference>
<sequence length="222" mass="24273">MSPRKSVAESRSTRQRILDLGLATASAEGLEGLTIGRLAAELGMSKAGVIGHFGTKESLQLAVVEAAAELFVREVPEHARGVPRGLPYLRAACEAWISYLERELLPGGCFFTAAAAEFDGRDGPVRDAVVRMSAFWQRELRVNIWRAVSLDELPADTDIDQLLYEIVAIMLALNHFLQLHGDRQAPARARRALERLLCRRVSEFPGRSTARGTTPGTPAPAE</sequence>
<proteinExistence type="predicted"/>
<comment type="caution">
    <text evidence="6">The sequence shown here is derived from an EMBL/GenBank/DDBJ whole genome shotgun (WGS) entry which is preliminary data.</text>
</comment>
<feature type="DNA-binding region" description="H-T-H motif" evidence="4">
    <location>
        <begin position="34"/>
        <end position="53"/>
    </location>
</feature>
<gene>
    <name evidence="6" type="ORF">ACFORO_24280</name>
</gene>
<dbReference type="InterPro" id="IPR009057">
    <property type="entry name" value="Homeodomain-like_sf"/>
</dbReference>
<organism evidence="6 7">
    <name type="scientific">Amycolatopsis halotolerans</name>
    <dbReference type="NCBI Taxonomy" id="330083"/>
    <lineage>
        <taxon>Bacteria</taxon>
        <taxon>Bacillati</taxon>
        <taxon>Actinomycetota</taxon>
        <taxon>Actinomycetes</taxon>
        <taxon>Pseudonocardiales</taxon>
        <taxon>Pseudonocardiaceae</taxon>
        <taxon>Amycolatopsis</taxon>
    </lineage>
</organism>
<reference evidence="7" key="1">
    <citation type="journal article" date="2019" name="Int. J. Syst. Evol. Microbiol.">
        <title>The Global Catalogue of Microorganisms (GCM) 10K type strain sequencing project: providing services to taxonomists for standard genome sequencing and annotation.</title>
        <authorList>
            <consortium name="The Broad Institute Genomics Platform"/>
            <consortium name="The Broad Institute Genome Sequencing Center for Infectious Disease"/>
            <person name="Wu L."/>
            <person name="Ma J."/>
        </authorList>
    </citation>
    <scope>NUCLEOTIDE SEQUENCE [LARGE SCALE GENOMIC DNA]</scope>
    <source>
        <strain evidence="7">CGMCC 4.7682</strain>
    </source>
</reference>
<dbReference type="Pfam" id="PF16925">
    <property type="entry name" value="TetR_C_13"/>
    <property type="match status" value="1"/>
</dbReference>
<keyword evidence="1" id="KW-0805">Transcription regulation</keyword>
<dbReference type="SUPFAM" id="SSF46689">
    <property type="entry name" value="Homeodomain-like"/>
    <property type="match status" value="1"/>
</dbReference>
<evidence type="ECO:0000256" key="1">
    <source>
        <dbReference type="ARBA" id="ARBA00023015"/>
    </source>
</evidence>
<dbReference type="RefSeq" id="WP_377875330.1">
    <property type="nucleotide sequence ID" value="NZ_JBHMAY010000079.1"/>
</dbReference>
<keyword evidence="2 4" id="KW-0238">DNA-binding</keyword>
<evidence type="ECO:0000256" key="3">
    <source>
        <dbReference type="ARBA" id="ARBA00023163"/>
    </source>
</evidence>
<keyword evidence="3" id="KW-0804">Transcription</keyword>
<evidence type="ECO:0000256" key="2">
    <source>
        <dbReference type="ARBA" id="ARBA00023125"/>
    </source>
</evidence>
<feature type="domain" description="HTH tetR-type" evidence="5">
    <location>
        <begin position="11"/>
        <end position="71"/>
    </location>
</feature>
<protein>
    <submittedName>
        <fullName evidence="6">TetR/AcrR family transcriptional regulator</fullName>
    </submittedName>
</protein>
<evidence type="ECO:0000256" key="4">
    <source>
        <dbReference type="PROSITE-ProRule" id="PRU00335"/>
    </source>
</evidence>
<dbReference type="Proteomes" id="UP001595764">
    <property type="component" value="Unassembled WGS sequence"/>
</dbReference>